<organism evidence="3 4">
    <name type="scientific">Ophiocordyceps unilateralis</name>
    <name type="common">Zombie-ant fungus</name>
    <name type="synonym">Torrubia unilateralis</name>
    <dbReference type="NCBI Taxonomy" id="268505"/>
    <lineage>
        <taxon>Eukaryota</taxon>
        <taxon>Fungi</taxon>
        <taxon>Dikarya</taxon>
        <taxon>Ascomycota</taxon>
        <taxon>Pezizomycotina</taxon>
        <taxon>Sordariomycetes</taxon>
        <taxon>Hypocreomycetidae</taxon>
        <taxon>Hypocreales</taxon>
        <taxon>Ophiocordycipitaceae</taxon>
        <taxon>Ophiocordyceps</taxon>
    </lineage>
</organism>
<feature type="region of interest" description="Disordered" evidence="2">
    <location>
        <begin position="976"/>
        <end position="1082"/>
    </location>
</feature>
<evidence type="ECO:0000313" key="3">
    <source>
        <dbReference type="EMBL" id="PFH55815.1"/>
    </source>
</evidence>
<dbReference type="EMBL" id="LAZP02000755">
    <property type="protein sequence ID" value="PFH55815.1"/>
    <property type="molecule type" value="Genomic_DNA"/>
</dbReference>
<sequence>MARPCSCRACNIALRGAGRRATTAVWRRKPSLAEILTACYSTVVTSAVLANALRKDRRRDELDEQLDSARHALSELRNAGNQETEETQEHDVQSLDVNMPDISIDQMIPLWASLKRIWLSRPYMKELHVPATASASELVQGLKRRLYHCPAEKSTHITRQTDYETFHRFSLAEELDTSVIGREVKTDRHLNLESRAVEHVVCQLLHRASRIQTYIRPGQNPSFYEAKELVLRSGMDYTYPIIDRDRWRQNKTILNKCLRDIIAMRNISLREKIGRVCYDLIVSAYAPDIHNYNTLIVAFDRAGLFTFSEVLINSFFYERLLQPTALTYVAILNHYKVVGNHGRFLMAIARIAGCDSQVGGKVARRHIEDCTTDGIPNAWAADTDLRTQNEEWVFEHVPLNRAIVAEMITGLIHFQMFHQAVYLFFACVELEIFLSTAVVKRLLDGCLAALDWRGALEVVYGLTTYNRSWKAFLLTGDVATDWYLINRIYTLLDLCGLRHGPRKVSEEYLDELGIPPERLAGLLTDLELHEQWLYRPCFPANAKGEPSVVGAQSRLMQLESIWKDYVCVRNTTKSIESKLLYPDFSLEFRISMAHHIGGAALDDASQLVVEVEDMLSSIVGFGPWLFPLDWDRRMEARKRYLRRAGEAVGYKAATRLDVPSSEAIGSPSMGSEEELASRLRTLRREVDQRRPEPGPFAQGIHERHDSAEPLSDVVGRQPKSTERSSKGTTLALVVREQHWLMVPAPEGSRLLDIVRARYGLPKSLREGVLRRIQGKHGPTESGSLLPRPRRERSDLGLMARQSSRTEEEKVTAWQPMARWRKSDGPSMRNTPLATKVAQEPRRQTWKPGVATTRVSRGATETNGAESFVEQLEALWGPTADASRKRKPQPPLSAVESGIGSRDAALSHLERWRRMSAEPLGEDEKADMTTAVKSSRDVAASQLKAPESQLTQASSYRNNTVDIDACKRGRQKAINRARLRRQAAESSHKDKSPAQDHVSAAVEGTRTNEAEEAMAWQLKLSRHPEAKPLRKSCKGKPDSPAPADVTKTLQAAGETKGKAKAVGRQSNGAKTISEESRRQSNSK</sequence>
<feature type="compositionally biased region" description="Basic and acidic residues" evidence="2">
    <location>
        <begin position="1071"/>
        <end position="1082"/>
    </location>
</feature>
<evidence type="ECO:0000256" key="1">
    <source>
        <dbReference type="SAM" id="Coils"/>
    </source>
</evidence>
<dbReference type="Proteomes" id="UP000037136">
    <property type="component" value="Unassembled WGS sequence"/>
</dbReference>
<reference evidence="3 4" key="1">
    <citation type="journal article" date="2015" name="BMC Genomics">
        <title>Gene expression during zombie ant biting behavior reflects the complexity underlying fungal parasitic behavioral manipulation.</title>
        <authorList>
            <person name="de Bekker C."/>
            <person name="Ohm R.A."/>
            <person name="Loreto R.G."/>
            <person name="Sebastian A."/>
            <person name="Albert I."/>
            <person name="Merrow M."/>
            <person name="Brachmann A."/>
            <person name="Hughes D.P."/>
        </authorList>
    </citation>
    <scope>NUCLEOTIDE SEQUENCE [LARGE SCALE GENOMIC DNA]</scope>
    <source>
        <strain evidence="3 4">SC16a</strain>
    </source>
</reference>
<dbReference type="OrthoDB" id="185373at2759"/>
<feature type="compositionally biased region" description="Basic and acidic residues" evidence="2">
    <location>
        <begin position="981"/>
        <end position="993"/>
    </location>
</feature>
<name>A0A2A9P2V7_OPHUN</name>
<feature type="compositionally biased region" description="Polar residues" evidence="2">
    <location>
        <begin position="852"/>
        <end position="861"/>
    </location>
</feature>
<evidence type="ECO:0000256" key="2">
    <source>
        <dbReference type="SAM" id="MobiDB-lite"/>
    </source>
</evidence>
<feature type="compositionally biased region" description="Basic and acidic residues" evidence="2">
    <location>
        <begin position="683"/>
        <end position="692"/>
    </location>
</feature>
<feature type="region of interest" description="Disordered" evidence="2">
    <location>
        <begin position="683"/>
        <end position="727"/>
    </location>
</feature>
<proteinExistence type="predicted"/>
<reference evidence="3 4" key="2">
    <citation type="journal article" date="2017" name="Sci. Rep.">
        <title>Ant-infecting Ophiocordyceps genomes reveal a high diversity of potential behavioral manipulation genes and a possible major role for enterotoxins.</title>
        <authorList>
            <person name="de Bekker C."/>
            <person name="Ohm R.A."/>
            <person name="Evans H.C."/>
            <person name="Brachmann A."/>
            <person name="Hughes D.P."/>
        </authorList>
    </citation>
    <scope>NUCLEOTIDE SEQUENCE [LARGE SCALE GENOMIC DNA]</scope>
    <source>
        <strain evidence="3 4">SC16a</strain>
    </source>
</reference>
<dbReference type="AlphaFoldDB" id="A0A2A9P2V7"/>
<comment type="caution">
    <text evidence="3">The sequence shown here is derived from an EMBL/GenBank/DDBJ whole genome shotgun (WGS) entry which is preliminary data.</text>
</comment>
<evidence type="ECO:0000313" key="4">
    <source>
        <dbReference type="Proteomes" id="UP000037136"/>
    </source>
</evidence>
<dbReference type="STRING" id="268505.A0A2A9P2V7"/>
<keyword evidence="1" id="KW-0175">Coiled coil</keyword>
<feature type="region of interest" description="Disordered" evidence="2">
    <location>
        <begin position="834"/>
        <end position="861"/>
    </location>
</feature>
<protein>
    <submittedName>
        <fullName evidence="3">Uncharacterized protein</fullName>
    </submittedName>
</protein>
<feature type="coiled-coil region" evidence="1">
    <location>
        <begin position="59"/>
        <end position="86"/>
    </location>
</feature>
<accession>A0A2A9P2V7</accession>
<keyword evidence="4" id="KW-1185">Reference proteome</keyword>
<gene>
    <name evidence="3" type="ORF">XA68_17569</name>
</gene>
<feature type="region of interest" description="Disordered" evidence="2">
    <location>
        <begin position="878"/>
        <end position="900"/>
    </location>
</feature>